<evidence type="ECO:0000313" key="4">
    <source>
        <dbReference type="Proteomes" id="UP001054801"/>
    </source>
</evidence>
<reference evidence="3" key="1">
    <citation type="journal article" date="2022" name="Microorganisms">
        <title>Two New Species of Filamentous Sulfur Bacteria of the Genus Thiothrix, Thiothrix winogradskyi sp. nov. and 'Candidatus Thiothrix sulfatifontis' sp. nov.</title>
        <authorList>
            <person name="Ravin N.V."/>
            <person name="Rossetti S."/>
            <person name="Beletsky A.V."/>
            <person name="Kadnikov V.V."/>
            <person name="Rudenko T.S."/>
            <person name="Smolyakov D.D."/>
            <person name="Moskvitina M.I."/>
            <person name="Gureeva M.V."/>
            <person name="Mardanov A.V."/>
            <person name="Grabovich M.Y."/>
        </authorList>
    </citation>
    <scope>NUCLEOTIDE SEQUENCE</scope>
    <source>
        <strain evidence="3">CT3</strain>
    </source>
</reference>
<dbReference type="InterPro" id="IPR016830">
    <property type="entry name" value="UbiT"/>
</dbReference>
<evidence type="ECO:0000313" key="3">
    <source>
        <dbReference type="EMBL" id="UJS24212.1"/>
    </source>
</evidence>
<dbReference type="RefSeq" id="WP_236498563.1">
    <property type="nucleotide sequence ID" value="NZ_CP091244.1"/>
</dbReference>
<keyword evidence="1" id="KW-0831">Ubiquinone biosynthesis</keyword>
<protein>
    <recommendedName>
        <fullName evidence="1">Ubiquinone biosynthesis accessory factor UbiT</fullName>
    </recommendedName>
</protein>
<dbReference type="HAMAP" id="MF_02231">
    <property type="entry name" value="UbiT"/>
    <property type="match status" value="1"/>
</dbReference>
<dbReference type="SUPFAM" id="SSF55718">
    <property type="entry name" value="SCP-like"/>
    <property type="match status" value="1"/>
</dbReference>
<dbReference type="InterPro" id="IPR003033">
    <property type="entry name" value="SCP2_sterol-bd_dom"/>
</dbReference>
<gene>
    <name evidence="1" type="primary">ubiT</name>
    <name evidence="3" type="ORF">L2Y54_20130</name>
</gene>
<dbReference type="Proteomes" id="UP001054801">
    <property type="component" value="Chromosome"/>
</dbReference>
<dbReference type="EMBL" id="CP091244">
    <property type="protein sequence ID" value="UJS24212.1"/>
    <property type="molecule type" value="Genomic_DNA"/>
</dbReference>
<comment type="pathway">
    <text evidence="1">Cofactor biosynthesis; ubiquinone biosynthesis.</text>
</comment>
<sequence>MTLTPPAILAKLLTRLPAYPASLAFVSAFNLTVWKSLQELEWDALHGRRFCVHIRDLGIRLGFAVGRSGLQAHAAEEADVTFTATLMDFIRLAMRLEDPDTLFFNRRLLIEGDTDLGLRTKNMLDGVEFDTLLASFPGVVGKMINRVRERALQQAETFTPAH</sequence>
<evidence type="ECO:0000259" key="2">
    <source>
        <dbReference type="Pfam" id="PF02036"/>
    </source>
</evidence>
<name>A0ABY3SXG6_9GAMM</name>
<evidence type="ECO:0000256" key="1">
    <source>
        <dbReference type="HAMAP-Rule" id="MF_02231"/>
    </source>
</evidence>
<accession>A0ABY3SXG6</accession>
<comment type="similarity">
    <text evidence="1">Belongs to the UbiT family.</text>
</comment>
<dbReference type="Gene3D" id="3.30.1050.10">
    <property type="entry name" value="SCP2 sterol-binding domain"/>
    <property type="match status" value="1"/>
</dbReference>
<feature type="domain" description="SCP2" evidence="2">
    <location>
        <begin position="43"/>
        <end position="125"/>
    </location>
</feature>
<keyword evidence="4" id="KW-1185">Reference proteome</keyword>
<proteinExistence type="inferred from homology"/>
<organism evidence="3 4">
    <name type="scientific">Thiothrix winogradskyi</name>
    <dbReference type="NCBI Taxonomy" id="96472"/>
    <lineage>
        <taxon>Bacteria</taxon>
        <taxon>Pseudomonadati</taxon>
        <taxon>Pseudomonadota</taxon>
        <taxon>Gammaproteobacteria</taxon>
        <taxon>Thiotrichales</taxon>
        <taxon>Thiotrichaceae</taxon>
        <taxon>Thiothrix</taxon>
    </lineage>
</organism>
<comment type="function">
    <text evidence="1">Required for O(2)-independent ubiquinone (coenzyme Q) biosynthesis. Likely functions as an accessory factor.</text>
</comment>
<dbReference type="Pfam" id="PF02036">
    <property type="entry name" value="SCP2"/>
    <property type="match status" value="1"/>
</dbReference>
<dbReference type="InterPro" id="IPR036527">
    <property type="entry name" value="SCP2_sterol-bd_dom_sf"/>
</dbReference>